<dbReference type="Proteomes" id="UP001441944">
    <property type="component" value="Unassembled WGS sequence"/>
</dbReference>
<dbReference type="EMBL" id="BAABWU010000015">
    <property type="protein sequence ID" value="GAA6197820.1"/>
    <property type="molecule type" value="Genomic_DNA"/>
</dbReference>
<organism evidence="1 2">
    <name type="scientific">Pseudophaeobacter arcticus</name>
    <dbReference type="NCBI Taxonomy" id="385492"/>
    <lineage>
        <taxon>Bacteria</taxon>
        <taxon>Pseudomonadati</taxon>
        <taxon>Pseudomonadota</taxon>
        <taxon>Alphaproteobacteria</taxon>
        <taxon>Rhodobacterales</taxon>
        <taxon>Paracoccaceae</taxon>
        <taxon>Pseudophaeobacter</taxon>
    </lineage>
</organism>
<keyword evidence="2" id="KW-1185">Reference proteome</keyword>
<protein>
    <submittedName>
        <fullName evidence="1">Uncharacterized protein</fullName>
    </submittedName>
</protein>
<name>A0ABQ0APM5_9RHOB</name>
<evidence type="ECO:0000313" key="2">
    <source>
        <dbReference type="Proteomes" id="UP001441944"/>
    </source>
</evidence>
<gene>
    <name evidence="1" type="ORF">NBRC116598_32650</name>
</gene>
<accession>A0ABQ0APM5</accession>
<sequence>MRAVSSLSKNCIETFEGIQPDVVTGVRVHVKVSAASPAPLNRVTAANNKLFKYPAILASGTDTQN</sequence>
<proteinExistence type="predicted"/>
<reference evidence="1 2" key="1">
    <citation type="submission" date="2024-04" db="EMBL/GenBank/DDBJ databases">
        <title>Draft genome sequence of Pseudophaeobacter arcticus NBRC 116598.</title>
        <authorList>
            <person name="Miyakawa T."/>
            <person name="Kusuya Y."/>
            <person name="Miura T."/>
        </authorList>
    </citation>
    <scope>NUCLEOTIDE SEQUENCE [LARGE SCALE GENOMIC DNA]</scope>
    <source>
        <strain evidence="1 2">SU-CL00105</strain>
    </source>
</reference>
<evidence type="ECO:0000313" key="1">
    <source>
        <dbReference type="EMBL" id="GAA6197820.1"/>
    </source>
</evidence>
<comment type="caution">
    <text evidence="1">The sequence shown here is derived from an EMBL/GenBank/DDBJ whole genome shotgun (WGS) entry which is preliminary data.</text>
</comment>